<evidence type="ECO:0000313" key="3">
    <source>
        <dbReference type="Proteomes" id="UP001215598"/>
    </source>
</evidence>
<gene>
    <name evidence="2" type="ORF">B0H16DRAFT_1468965</name>
</gene>
<sequence>MDEMPRRMVDNICGDLSIAQVPLQSSQANIGIAKLRLNIACGTSQKPRGTGASITQPLMPCHRASMPRQIAAGAAFPPSPMASRWSEAWQWAVHGQDRAGLLLWREPGRLMDGAFPNGGASRQIRGGHGGASRKSGVDTAERGDKDAAEWKEAASVFAEEDADPAERSCQVGADWAKRGSGGGVNRAERSRTWRAGWVQRPEHGGGTGPWAIVVMRDWVAWNAKARLTLRAMGGRIRRSKVAELGGPSGATRWDESVAVVVREGVVSGRRGGKSRTTQGSDPAERGGWADLAERGGWAGPAERHGRGETSRWRWSRVTQRSPMTFWNRKMDCKHVFLFTHILGTHPKVFGSEGCCMFTDLLNTENRPNSTRFSFVLRCQTKIDLKRETCLQPMFQSQKCMGHRNVRRGSGQDRQAAEDAEYRGAADPDPAEGLKTVDRWKD</sequence>
<protein>
    <submittedName>
        <fullName evidence="2">Uncharacterized protein</fullName>
    </submittedName>
</protein>
<feature type="region of interest" description="Disordered" evidence="1">
    <location>
        <begin position="267"/>
        <end position="305"/>
    </location>
</feature>
<dbReference type="Proteomes" id="UP001215598">
    <property type="component" value="Unassembled WGS sequence"/>
</dbReference>
<evidence type="ECO:0000256" key="1">
    <source>
        <dbReference type="SAM" id="MobiDB-lite"/>
    </source>
</evidence>
<feature type="compositionally biased region" description="Basic and acidic residues" evidence="1">
    <location>
        <begin position="135"/>
        <end position="145"/>
    </location>
</feature>
<keyword evidence="3" id="KW-1185">Reference proteome</keyword>
<feature type="region of interest" description="Disordered" evidence="1">
    <location>
        <begin position="114"/>
        <end position="145"/>
    </location>
</feature>
<feature type="compositionally biased region" description="Basic and acidic residues" evidence="1">
    <location>
        <begin position="414"/>
        <end position="425"/>
    </location>
</feature>
<name>A0AAD7MTT3_9AGAR</name>
<dbReference type="AlphaFoldDB" id="A0AAD7MTT3"/>
<organism evidence="2 3">
    <name type="scientific">Mycena metata</name>
    <dbReference type="NCBI Taxonomy" id="1033252"/>
    <lineage>
        <taxon>Eukaryota</taxon>
        <taxon>Fungi</taxon>
        <taxon>Dikarya</taxon>
        <taxon>Basidiomycota</taxon>
        <taxon>Agaricomycotina</taxon>
        <taxon>Agaricomycetes</taxon>
        <taxon>Agaricomycetidae</taxon>
        <taxon>Agaricales</taxon>
        <taxon>Marasmiineae</taxon>
        <taxon>Mycenaceae</taxon>
        <taxon>Mycena</taxon>
    </lineage>
</organism>
<proteinExistence type="predicted"/>
<comment type="caution">
    <text evidence="2">The sequence shown here is derived from an EMBL/GenBank/DDBJ whole genome shotgun (WGS) entry which is preliminary data.</text>
</comment>
<feature type="region of interest" description="Disordered" evidence="1">
    <location>
        <begin position="401"/>
        <end position="441"/>
    </location>
</feature>
<evidence type="ECO:0000313" key="2">
    <source>
        <dbReference type="EMBL" id="KAJ7731788.1"/>
    </source>
</evidence>
<dbReference type="EMBL" id="JARKIB010000150">
    <property type="protein sequence ID" value="KAJ7731788.1"/>
    <property type="molecule type" value="Genomic_DNA"/>
</dbReference>
<accession>A0AAD7MTT3</accession>
<reference evidence="2" key="1">
    <citation type="submission" date="2023-03" db="EMBL/GenBank/DDBJ databases">
        <title>Massive genome expansion in bonnet fungi (Mycena s.s.) driven by repeated elements and novel gene families across ecological guilds.</title>
        <authorList>
            <consortium name="Lawrence Berkeley National Laboratory"/>
            <person name="Harder C.B."/>
            <person name="Miyauchi S."/>
            <person name="Viragh M."/>
            <person name="Kuo A."/>
            <person name="Thoen E."/>
            <person name="Andreopoulos B."/>
            <person name="Lu D."/>
            <person name="Skrede I."/>
            <person name="Drula E."/>
            <person name="Henrissat B."/>
            <person name="Morin E."/>
            <person name="Kohler A."/>
            <person name="Barry K."/>
            <person name="LaButti K."/>
            <person name="Morin E."/>
            <person name="Salamov A."/>
            <person name="Lipzen A."/>
            <person name="Mereny Z."/>
            <person name="Hegedus B."/>
            <person name="Baldrian P."/>
            <person name="Stursova M."/>
            <person name="Weitz H."/>
            <person name="Taylor A."/>
            <person name="Grigoriev I.V."/>
            <person name="Nagy L.G."/>
            <person name="Martin F."/>
            <person name="Kauserud H."/>
        </authorList>
    </citation>
    <scope>NUCLEOTIDE SEQUENCE</scope>
    <source>
        <strain evidence="2">CBHHK182m</strain>
    </source>
</reference>